<gene>
    <name evidence="2" type="ORF">DCF15_22465</name>
</gene>
<feature type="domain" description="FtsK" evidence="1">
    <location>
        <begin position="126"/>
        <end position="254"/>
    </location>
</feature>
<comment type="caution">
    <text evidence="2">The sequence shown here is derived from an EMBL/GenBank/DDBJ whole genome shotgun (WGS) entry which is preliminary data.</text>
</comment>
<dbReference type="InterPro" id="IPR002543">
    <property type="entry name" value="FtsK_dom"/>
</dbReference>
<dbReference type="InterPro" id="IPR027417">
    <property type="entry name" value="P-loop_NTPase"/>
</dbReference>
<sequence>MSILHTVRSRLTGGDSMQAAPLNELAADPSVRLQVELREVIAALLQAQTPEAQAEIYQTVAQELRESGVTYGQLQTALCAIYPDNRADAQLITDSLAACGYGRWSTTTATTVIQADIEKQPSSPGSFQTAPASIATALPPTYSGQIDYYEGSLLAETIAGGAFSAAIVGAPKAGASTLMRAFIWSMIYEPLTIKPGICILDCRCGYWQGLDTLPGVVTPIAVSDMEAVSAIATKIEAIYNEIEERQRLLRSKGRFGANHQWKPYLLGIDGWGEVMAYLANRTPKQIEDDEVLKPMFTRLRYILAQGPDVGVSCLITARAHDRILPDNRSLEETQVLLLGRFTESYMGGYGPLDRAINDKAQLPGHSDRARLMALLNQSKQLGQPVIVSLSGRPRMTRLPDLSEHNHHDFARAYSRFKPY</sequence>
<name>A0A2W4WEU8_9CYAN</name>
<accession>A0A2W4WEU8</accession>
<evidence type="ECO:0000313" key="2">
    <source>
        <dbReference type="EMBL" id="PZO43624.1"/>
    </source>
</evidence>
<dbReference type="Proteomes" id="UP000249794">
    <property type="component" value="Unassembled WGS sequence"/>
</dbReference>
<evidence type="ECO:0000259" key="1">
    <source>
        <dbReference type="Pfam" id="PF01580"/>
    </source>
</evidence>
<evidence type="ECO:0000313" key="3">
    <source>
        <dbReference type="Proteomes" id="UP000249794"/>
    </source>
</evidence>
<dbReference type="EMBL" id="QBMP01000400">
    <property type="protein sequence ID" value="PZO43624.1"/>
    <property type="molecule type" value="Genomic_DNA"/>
</dbReference>
<dbReference type="GO" id="GO:0003677">
    <property type="term" value="F:DNA binding"/>
    <property type="evidence" value="ECO:0007669"/>
    <property type="project" value="InterPro"/>
</dbReference>
<proteinExistence type="predicted"/>
<reference evidence="3" key="1">
    <citation type="submission" date="2018-04" db="EMBL/GenBank/DDBJ databases">
        <authorList>
            <person name="Cornet L."/>
        </authorList>
    </citation>
    <scope>NUCLEOTIDE SEQUENCE [LARGE SCALE GENOMIC DNA]</scope>
</reference>
<dbReference type="AlphaFoldDB" id="A0A2W4WEU8"/>
<protein>
    <recommendedName>
        <fullName evidence="1">FtsK domain-containing protein</fullName>
    </recommendedName>
</protein>
<dbReference type="Pfam" id="PF01580">
    <property type="entry name" value="FtsK_SpoIIIE"/>
    <property type="match status" value="1"/>
</dbReference>
<dbReference type="Gene3D" id="3.40.50.300">
    <property type="entry name" value="P-loop containing nucleotide triphosphate hydrolases"/>
    <property type="match status" value="1"/>
</dbReference>
<reference evidence="2 3" key="2">
    <citation type="submission" date="2018-06" db="EMBL/GenBank/DDBJ databases">
        <title>Metagenomic assembly of (sub)arctic Cyanobacteria and their associated microbiome from non-axenic cultures.</title>
        <authorList>
            <person name="Baurain D."/>
        </authorList>
    </citation>
    <scope>NUCLEOTIDE SEQUENCE [LARGE SCALE GENOMIC DNA]</scope>
    <source>
        <strain evidence="2">ULC027bin1</strain>
    </source>
</reference>
<organism evidence="2 3">
    <name type="scientific">Phormidesmis priestleyi</name>
    <dbReference type="NCBI Taxonomy" id="268141"/>
    <lineage>
        <taxon>Bacteria</taxon>
        <taxon>Bacillati</taxon>
        <taxon>Cyanobacteriota</taxon>
        <taxon>Cyanophyceae</taxon>
        <taxon>Leptolyngbyales</taxon>
        <taxon>Leptolyngbyaceae</taxon>
        <taxon>Phormidesmis</taxon>
    </lineage>
</organism>
<dbReference type="GO" id="GO:0005524">
    <property type="term" value="F:ATP binding"/>
    <property type="evidence" value="ECO:0007669"/>
    <property type="project" value="InterPro"/>
</dbReference>